<reference evidence="2 3" key="1">
    <citation type="submission" date="2024-06" db="EMBL/GenBank/DDBJ databases">
        <authorList>
            <person name="Pan Q."/>
            <person name="Wen M."/>
            <person name="Jouanno E."/>
            <person name="Zahm M."/>
            <person name="Klopp C."/>
            <person name="Cabau C."/>
            <person name="Louis A."/>
            <person name="Berthelot C."/>
            <person name="Parey E."/>
            <person name="Roest Crollius H."/>
            <person name="Montfort J."/>
            <person name="Robinson-Rechavi M."/>
            <person name="Bouchez O."/>
            <person name="Lampietro C."/>
            <person name="Lopez Roques C."/>
            <person name="Donnadieu C."/>
            <person name="Postlethwait J."/>
            <person name="Bobe J."/>
            <person name="Verreycken H."/>
            <person name="Guiguen Y."/>
        </authorList>
    </citation>
    <scope>NUCLEOTIDE SEQUENCE [LARGE SCALE GENOMIC DNA]</scope>
    <source>
        <strain evidence="2">Up_M1</strain>
        <tissue evidence="2">Testis</tissue>
    </source>
</reference>
<keyword evidence="3" id="KW-1185">Reference proteome</keyword>
<accession>A0ABD0X1J0</accession>
<sequence length="145" mass="16168">MQCSSHTLKSSKVVVYFRLPKRWHQSNVLARIKLSRLTRRSASRLATRNSRRSVSLIGEEASGLGRGRGVGNSPSPTPSSDSAGLPVPPQRGLPKRYPQLTTPSQTLQTRRLNKQVLQNTKGTKRPTKQNYTLVLTHTLTPHLSY</sequence>
<evidence type="ECO:0000313" key="3">
    <source>
        <dbReference type="Proteomes" id="UP001557470"/>
    </source>
</evidence>
<proteinExistence type="predicted"/>
<dbReference type="EMBL" id="JAGEUA010000003">
    <property type="protein sequence ID" value="KAL0993183.1"/>
    <property type="molecule type" value="Genomic_DNA"/>
</dbReference>
<gene>
    <name evidence="2" type="ORF">UPYG_G00104420</name>
</gene>
<feature type="compositionally biased region" description="Low complexity" evidence="1">
    <location>
        <begin position="98"/>
        <end position="110"/>
    </location>
</feature>
<evidence type="ECO:0000313" key="2">
    <source>
        <dbReference type="EMBL" id="KAL0993183.1"/>
    </source>
</evidence>
<name>A0ABD0X1J0_UMBPY</name>
<comment type="caution">
    <text evidence="2">The sequence shown here is derived from an EMBL/GenBank/DDBJ whole genome shotgun (WGS) entry which is preliminary data.</text>
</comment>
<organism evidence="2 3">
    <name type="scientific">Umbra pygmaea</name>
    <name type="common">Eastern mudminnow</name>
    <dbReference type="NCBI Taxonomy" id="75934"/>
    <lineage>
        <taxon>Eukaryota</taxon>
        <taxon>Metazoa</taxon>
        <taxon>Chordata</taxon>
        <taxon>Craniata</taxon>
        <taxon>Vertebrata</taxon>
        <taxon>Euteleostomi</taxon>
        <taxon>Actinopterygii</taxon>
        <taxon>Neopterygii</taxon>
        <taxon>Teleostei</taxon>
        <taxon>Protacanthopterygii</taxon>
        <taxon>Esociformes</taxon>
        <taxon>Umbridae</taxon>
        <taxon>Umbra</taxon>
    </lineage>
</organism>
<protein>
    <submittedName>
        <fullName evidence="2">Uncharacterized protein</fullName>
    </submittedName>
</protein>
<dbReference type="AlphaFoldDB" id="A0ABD0X1J0"/>
<feature type="compositionally biased region" description="Polar residues" evidence="1">
    <location>
        <begin position="72"/>
        <end position="82"/>
    </location>
</feature>
<evidence type="ECO:0000256" key="1">
    <source>
        <dbReference type="SAM" id="MobiDB-lite"/>
    </source>
</evidence>
<feature type="region of interest" description="Disordered" evidence="1">
    <location>
        <begin position="40"/>
        <end position="129"/>
    </location>
</feature>
<dbReference type="Proteomes" id="UP001557470">
    <property type="component" value="Unassembled WGS sequence"/>
</dbReference>